<evidence type="ECO:0000313" key="4">
    <source>
        <dbReference type="EMBL" id="MCA9378840.1"/>
    </source>
</evidence>
<dbReference type="GO" id="GO:0005829">
    <property type="term" value="C:cytosol"/>
    <property type="evidence" value="ECO:0007669"/>
    <property type="project" value="TreeGrafter"/>
</dbReference>
<dbReference type="InterPro" id="IPR029026">
    <property type="entry name" value="tRNA_m1G_MTases_N"/>
</dbReference>
<dbReference type="Proteomes" id="UP000760819">
    <property type="component" value="Unassembled WGS sequence"/>
</dbReference>
<comment type="caution">
    <text evidence="4">The sequence shown here is derived from an EMBL/GenBank/DDBJ whole genome shotgun (WGS) entry which is preliminary data.</text>
</comment>
<reference evidence="4" key="1">
    <citation type="submission" date="2020-04" db="EMBL/GenBank/DDBJ databases">
        <authorList>
            <person name="Zhang T."/>
        </authorList>
    </citation>
    <scope>NUCLEOTIDE SEQUENCE</scope>
    <source>
        <strain evidence="4">HKST-UBA12</strain>
    </source>
</reference>
<dbReference type="PANTHER" id="PTHR46429:SF1">
    <property type="entry name" value="23S RRNA (GUANOSINE-2'-O-)-METHYLTRANSFERASE RLMB"/>
    <property type="match status" value="1"/>
</dbReference>
<dbReference type="Pfam" id="PF00588">
    <property type="entry name" value="SpoU_methylase"/>
    <property type="match status" value="1"/>
</dbReference>
<evidence type="ECO:0000313" key="5">
    <source>
        <dbReference type="Proteomes" id="UP000760819"/>
    </source>
</evidence>
<sequence>MKKFPFDVALDDIRSAHNVGAIFRTCDGAGVRKLYLGGITPYPPHNRIPKTALGATEYVDWERAEHLLTKLQELRGQGATIIAVEQTKESKPFHQVNYPENTVLVFGNEITGVRTEIVKLANFCVELPMFGHKESLNIATTVGIMCYHLAVS</sequence>
<name>A0A955I4P4_9BACT</name>
<dbReference type="AlphaFoldDB" id="A0A955I4P4"/>
<dbReference type="InterPro" id="IPR004441">
    <property type="entry name" value="rRNA_MeTrfase_TrmH"/>
</dbReference>
<feature type="domain" description="tRNA/rRNA methyltransferase SpoU type" evidence="3">
    <location>
        <begin position="7"/>
        <end position="147"/>
    </location>
</feature>
<dbReference type="InterPro" id="IPR001537">
    <property type="entry name" value="SpoU_MeTrfase"/>
</dbReference>
<protein>
    <submittedName>
        <fullName evidence="4">RNA methyltransferase</fullName>
    </submittedName>
</protein>
<dbReference type="GO" id="GO:0008173">
    <property type="term" value="F:RNA methyltransferase activity"/>
    <property type="evidence" value="ECO:0007669"/>
    <property type="project" value="InterPro"/>
</dbReference>
<dbReference type="EMBL" id="JAGQLI010000015">
    <property type="protein sequence ID" value="MCA9378840.1"/>
    <property type="molecule type" value="Genomic_DNA"/>
</dbReference>
<dbReference type="InterPro" id="IPR029028">
    <property type="entry name" value="Alpha/beta_knot_MTases"/>
</dbReference>
<accession>A0A955I4P4</accession>
<proteinExistence type="predicted"/>
<dbReference type="CDD" id="cd18097">
    <property type="entry name" value="SpoU-like"/>
    <property type="match status" value="1"/>
</dbReference>
<dbReference type="SUPFAM" id="SSF75217">
    <property type="entry name" value="alpha/beta knot"/>
    <property type="match status" value="1"/>
</dbReference>
<evidence type="ECO:0000259" key="3">
    <source>
        <dbReference type="Pfam" id="PF00588"/>
    </source>
</evidence>
<dbReference type="PANTHER" id="PTHR46429">
    <property type="entry name" value="23S RRNA (GUANOSINE-2'-O-)-METHYLTRANSFERASE RLMB"/>
    <property type="match status" value="1"/>
</dbReference>
<dbReference type="GO" id="GO:0003723">
    <property type="term" value="F:RNA binding"/>
    <property type="evidence" value="ECO:0007669"/>
    <property type="project" value="InterPro"/>
</dbReference>
<gene>
    <name evidence="4" type="ORF">KC640_00270</name>
</gene>
<dbReference type="Gene3D" id="3.40.1280.10">
    <property type="match status" value="1"/>
</dbReference>
<keyword evidence="1 4" id="KW-0489">Methyltransferase</keyword>
<keyword evidence="2" id="KW-0808">Transferase</keyword>
<evidence type="ECO:0000256" key="1">
    <source>
        <dbReference type="ARBA" id="ARBA00022603"/>
    </source>
</evidence>
<reference evidence="4" key="2">
    <citation type="journal article" date="2021" name="Microbiome">
        <title>Successional dynamics and alternative stable states in a saline activated sludge microbial community over 9 years.</title>
        <authorList>
            <person name="Wang Y."/>
            <person name="Ye J."/>
            <person name="Ju F."/>
            <person name="Liu L."/>
            <person name="Boyd J.A."/>
            <person name="Deng Y."/>
            <person name="Parks D.H."/>
            <person name="Jiang X."/>
            <person name="Yin X."/>
            <person name="Woodcroft B.J."/>
            <person name="Tyson G.W."/>
            <person name="Hugenholtz P."/>
            <person name="Polz M.F."/>
            <person name="Zhang T."/>
        </authorList>
    </citation>
    <scope>NUCLEOTIDE SEQUENCE</scope>
    <source>
        <strain evidence="4">HKST-UBA12</strain>
    </source>
</reference>
<dbReference type="GO" id="GO:0006396">
    <property type="term" value="P:RNA processing"/>
    <property type="evidence" value="ECO:0007669"/>
    <property type="project" value="InterPro"/>
</dbReference>
<dbReference type="GO" id="GO:0032259">
    <property type="term" value="P:methylation"/>
    <property type="evidence" value="ECO:0007669"/>
    <property type="project" value="UniProtKB-KW"/>
</dbReference>
<evidence type="ECO:0000256" key="2">
    <source>
        <dbReference type="ARBA" id="ARBA00022679"/>
    </source>
</evidence>
<organism evidence="4 5">
    <name type="scientific">Candidatus Dojkabacteria bacterium</name>
    <dbReference type="NCBI Taxonomy" id="2099670"/>
    <lineage>
        <taxon>Bacteria</taxon>
        <taxon>Candidatus Dojkabacteria</taxon>
    </lineage>
</organism>